<evidence type="ECO:0000256" key="1">
    <source>
        <dbReference type="ARBA" id="ARBA00022553"/>
    </source>
</evidence>
<gene>
    <name evidence="4" type="ORF">SAMN05444354_11185</name>
</gene>
<dbReference type="AlphaFoldDB" id="A0A1H7VGB0"/>
<evidence type="ECO:0000313" key="5">
    <source>
        <dbReference type="Proteomes" id="UP000182719"/>
    </source>
</evidence>
<evidence type="ECO:0000313" key="4">
    <source>
        <dbReference type="EMBL" id="SEM08094.1"/>
    </source>
</evidence>
<protein>
    <submittedName>
        <fullName evidence="4">Response regulator receiver domain-containing protein</fullName>
    </submittedName>
</protein>
<dbReference type="EMBL" id="FOAP01000011">
    <property type="protein sequence ID" value="SEM08094.1"/>
    <property type="molecule type" value="Genomic_DNA"/>
</dbReference>
<dbReference type="SMART" id="SM00448">
    <property type="entry name" value="REC"/>
    <property type="match status" value="1"/>
</dbReference>
<dbReference type="PROSITE" id="PS50110">
    <property type="entry name" value="RESPONSE_REGULATORY"/>
    <property type="match status" value="1"/>
</dbReference>
<dbReference type="PANTHER" id="PTHR44591">
    <property type="entry name" value="STRESS RESPONSE REGULATOR PROTEIN 1"/>
    <property type="match status" value="1"/>
</dbReference>
<dbReference type="SUPFAM" id="SSF52172">
    <property type="entry name" value="CheY-like"/>
    <property type="match status" value="1"/>
</dbReference>
<proteinExistence type="predicted"/>
<name>A0A1H7VGB0_STIAU</name>
<dbReference type="OrthoDB" id="9790791at2"/>
<keyword evidence="5" id="KW-1185">Reference proteome</keyword>
<feature type="domain" description="Response regulatory" evidence="3">
    <location>
        <begin position="10"/>
        <end position="126"/>
    </location>
</feature>
<dbReference type="CDD" id="cd17574">
    <property type="entry name" value="REC_OmpR"/>
    <property type="match status" value="1"/>
</dbReference>
<reference evidence="5" key="1">
    <citation type="submission" date="2016-10" db="EMBL/GenBank/DDBJ databases">
        <authorList>
            <person name="Varghese N."/>
            <person name="Submissions S."/>
        </authorList>
    </citation>
    <scope>NUCLEOTIDE SEQUENCE [LARGE SCALE GENOMIC DNA]</scope>
    <source>
        <strain evidence="5">DSM 17044</strain>
    </source>
</reference>
<dbReference type="InterPro" id="IPR050595">
    <property type="entry name" value="Bact_response_regulator"/>
</dbReference>
<organism evidence="4 5">
    <name type="scientific">Stigmatella aurantiaca</name>
    <dbReference type="NCBI Taxonomy" id="41"/>
    <lineage>
        <taxon>Bacteria</taxon>
        <taxon>Pseudomonadati</taxon>
        <taxon>Myxococcota</taxon>
        <taxon>Myxococcia</taxon>
        <taxon>Myxococcales</taxon>
        <taxon>Cystobacterineae</taxon>
        <taxon>Archangiaceae</taxon>
        <taxon>Stigmatella</taxon>
    </lineage>
</organism>
<evidence type="ECO:0000256" key="2">
    <source>
        <dbReference type="PROSITE-ProRule" id="PRU00169"/>
    </source>
</evidence>
<accession>A0A1H7VGB0</accession>
<dbReference type="RefSeq" id="WP_075008354.1">
    <property type="nucleotide sequence ID" value="NZ_FOAP01000011.1"/>
</dbReference>
<dbReference type="GO" id="GO:0000160">
    <property type="term" value="P:phosphorelay signal transduction system"/>
    <property type="evidence" value="ECO:0007669"/>
    <property type="project" value="InterPro"/>
</dbReference>
<feature type="modified residue" description="4-aspartylphosphate" evidence="2">
    <location>
        <position position="59"/>
    </location>
</feature>
<dbReference type="InterPro" id="IPR011006">
    <property type="entry name" value="CheY-like_superfamily"/>
</dbReference>
<dbReference type="PANTHER" id="PTHR44591:SF3">
    <property type="entry name" value="RESPONSE REGULATORY DOMAIN-CONTAINING PROTEIN"/>
    <property type="match status" value="1"/>
</dbReference>
<sequence length="137" mass="15573">MEKPSTENPRIIIVDDDRDTRELLSMALEVEGFDVSSAANGLRLISSLQLRRPHLILLDVNMSWIDGFELCKAVKKNESFRDIPVVFISGRGEPEDRRRGIEAGAADYFVKPLDLNKLILRIRQLIPSPEPEESERS</sequence>
<keyword evidence="1 2" id="KW-0597">Phosphoprotein</keyword>
<dbReference type="Pfam" id="PF00072">
    <property type="entry name" value="Response_reg"/>
    <property type="match status" value="1"/>
</dbReference>
<dbReference type="Proteomes" id="UP000182719">
    <property type="component" value="Unassembled WGS sequence"/>
</dbReference>
<evidence type="ECO:0000259" key="3">
    <source>
        <dbReference type="PROSITE" id="PS50110"/>
    </source>
</evidence>
<dbReference type="Gene3D" id="3.40.50.2300">
    <property type="match status" value="1"/>
</dbReference>
<dbReference type="InterPro" id="IPR001789">
    <property type="entry name" value="Sig_transdc_resp-reg_receiver"/>
</dbReference>